<dbReference type="AlphaFoldDB" id="A0A2W5Q1K5"/>
<organism evidence="1 2">
    <name type="scientific">Variovorax paradoxus</name>
    <dbReference type="NCBI Taxonomy" id="34073"/>
    <lineage>
        <taxon>Bacteria</taxon>
        <taxon>Pseudomonadati</taxon>
        <taxon>Pseudomonadota</taxon>
        <taxon>Betaproteobacteria</taxon>
        <taxon>Burkholderiales</taxon>
        <taxon>Comamonadaceae</taxon>
        <taxon>Variovorax</taxon>
    </lineage>
</organism>
<gene>
    <name evidence="1" type="ORF">DI563_17925</name>
</gene>
<evidence type="ECO:0008006" key="3">
    <source>
        <dbReference type="Google" id="ProtNLM"/>
    </source>
</evidence>
<name>A0A2W5Q1K5_VARPD</name>
<dbReference type="InterPro" id="IPR032710">
    <property type="entry name" value="NTF2-like_dom_sf"/>
</dbReference>
<accession>A0A2W5Q1K5</accession>
<comment type="caution">
    <text evidence="1">The sequence shown here is derived from an EMBL/GenBank/DDBJ whole genome shotgun (WGS) entry which is preliminary data.</text>
</comment>
<dbReference type="EMBL" id="QFPP01000254">
    <property type="protein sequence ID" value="PZQ71054.1"/>
    <property type="molecule type" value="Genomic_DNA"/>
</dbReference>
<dbReference type="Proteomes" id="UP000249135">
    <property type="component" value="Unassembled WGS sequence"/>
</dbReference>
<reference evidence="1 2" key="1">
    <citation type="submission" date="2017-08" db="EMBL/GenBank/DDBJ databases">
        <title>Infants hospitalized years apart are colonized by the same room-sourced microbial strains.</title>
        <authorList>
            <person name="Brooks B."/>
            <person name="Olm M.R."/>
            <person name="Firek B.A."/>
            <person name="Baker R."/>
            <person name="Thomas B.C."/>
            <person name="Morowitz M.J."/>
            <person name="Banfield J.F."/>
        </authorList>
    </citation>
    <scope>NUCLEOTIDE SEQUENCE [LARGE SCALE GENOMIC DNA]</scope>
    <source>
        <strain evidence="1">S2_005_003_R2_41</strain>
    </source>
</reference>
<dbReference type="SUPFAM" id="SSF54427">
    <property type="entry name" value="NTF2-like"/>
    <property type="match status" value="1"/>
</dbReference>
<sequence>MKQVRVCRGARVKHFHQDVLLYGEWIEATAEAAGMPHPERWASTQTLVLEADGQWRIASHQVHHVRREVGAIA</sequence>
<protein>
    <recommendedName>
        <fullName evidence="3">SnoaL-like domain-containing protein</fullName>
    </recommendedName>
</protein>
<proteinExistence type="predicted"/>
<evidence type="ECO:0000313" key="2">
    <source>
        <dbReference type="Proteomes" id="UP000249135"/>
    </source>
</evidence>
<evidence type="ECO:0000313" key="1">
    <source>
        <dbReference type="EMBL" id="PZQ71054.1"/>
    </source>
</evidence>